<evidence type="ECO:0000313" key="5">
    <source>
        <dbReference type="Proteomes" id="UP000515264"/>
    </source>
</evidence>
<dbReference type="Proteomes" id="UP000184774">
    <property type="component" value="Unassembled WGS sequence"/>
</dbReference>
<dbReference type="Gene3D" id="3.40.50.1820">
    <property type="entry name" value="alpha/beta hydrolase"/>
    <property type="match status" value="1"/>
</dbReference>
<evidence type="ECO:0000313" key="2">
    <source>
        <dbReference type="EMBL" id="QMV15463.1"/>
    </source>
</evidence>
<dbReference type="Proteomes" id="UP000515264">
    <property type="component" value="Chromosome 1"/>
</dbReference>
<reference evidence="2" key="2">
    <citation type="submission" date="2019-11" db="EMBL/GenBank/DDBJ databases">
        <authorList>
            <person name="January G."/>
            <person name="Bunk B."/>
        </authorList>
    </citation>
    <scope>NUCLEOTIDE SEQUENCE</scope>
    <source>
        <strain evidence="2">3.6</strain>
    </source>
</reference>
<dbReference type="GO" id="GO:0016787">
    <property type="term" value="F:hydrolase activity"/>
    <property type="evidence" value="ECO:0007669"/>
    <property type="project" value="UniProtKB-KW"/>
</dbReference>
<dbReference type="InterPro" id="IPR029058">
    <property type="entry name" value="AB_hydrolase_fold"/>
</dbReference>
<accession>A0A1N6M1N1</accession>
<reference evidence="2 5" key="3">
    <citation type="journal article" date="2020" name="J. Nat. Prod.">
        <title>Genomics-Metabolomics Profiling Disclosed Marine Vibrio spartinae 3.6 as a Producer of a New Branched Side Chain Prodigiosin.</title>
        <authorList>
            <person name="Vitale G.A."/>
            <person name="Sciarretta M."/>
            <person name="Palma Esposito F."/>
            <person name="January G.G."/>
            <person name="Giaccio M."/>
            <person name="Bunk B."/>
            <person name="Sproer C."/>
            <person name="Bajerski F."/>
            <person name="Power D."/>
            <person name="Festa C."/>
            <person name="Monti M.C."/>
            <person name="D'Auria M.V."/>
            <person name="de Pascale D."/>
        </authorList>
    </citation>
    <scope>NUCLEOTIDE SEQUENCE [LARGE SCALE GENOMIC DNA]</scope>
    <source>
        <strain evidence="2 5">3.6</strain>
    </source>
</reference>
<dbReference type="PANTHER" id="PTHR22946:SF12">
    <property type="entry name" value="CONIDIAL PIGMENT BIOSYNTHESIS PROTEIN AYG1 (AFU_ORTHOLOGUE AFUA_2G17550)"/>
    <property type="match status" value="1"/>
</dbReference>
<dbReference type="AlphaFoldDB" id="A0A1N6M1N1"/>
<organism evidence="3 4">
    <name type="scientific">Vibrio spartinae</name>
    <dbReference type="NCBI Taxonomy" id="1918945"/>
    <lineage>
        <taxon>Bacteria</taxon>
        <taxon>Pseudomonadati</taxon>
        <taxon>Pseudomonadota</taxon>
        <taxon>Gammaproteobacteria</taxon>
        <taxon>Vibrionales</taxon>
        <taxon>Vibrionaceae</taxon>
        <taxon>Vibrio</taxon>
    </lineage>
</organism>
<dbReference type="Gene3D" id="1.20.1440.110">
    <property type="entry name" value="acylaminoacyl peptidase"/>
    <property type="match status" value="1"/>
</dbReference>
<dbReference type="RefSeq" id="WP_074371917.1">
    <property type="nucleotide sequence ID" value="NZ_AP024907.1"/>
</dbReference>
<evidence type="ECO:0000313" key="3">
    <source>
        <dbReference type="EMBL" id="SIO93330.1"/>
    </source>
</evidence>
<name>A0A1N6M1N1_9VIBR</name>
<proteinExistence type="predicted"/>
<dbReference type="Pfam" id="PF06500">
    <property type="entry name" value="FrsA-like"/>
    <property type="match status" value="1"/>
</dbReference>
<evidence type="ECO:0000313" key="4">
    <source>
        <dbReference type="Proteomes" id="UP000184774"/>
    </source>
</evidence>
<dbReference type="SUPFAM" id="SSF53474">
    <property type="entry name" value="alpha/beta-Hydrolases"/>
    <property type="match status" value="1"/>
</dbReference>
<evidence type="ECO:0000256" key="1">
    <source>
        <dbReference type="ARBA" id="ARBA00022801"/>
    </source>
</evidence>
<dbReference type="EMBL" id="FSSB01000007">
    <property type="protein sequence ID" value="SIO93330.1"/>
    <property type="molecule type" value="Genomic_DNA"/>
</dbReference>
<dbReference type="EC" id="3.7.1.19" evidence="3"/>
<dbReference type="InterPro" id="IPR010520">
    <property type="entry name" value="FrsA-like"/>
</dbReference>
<dbReference type="PANTHER" id="PTHR22946">
    <property type="entry name" value="DIENELACTONE HYDROLASE DOMAIN-CONTAINING PROTEIN-RELATED"/>
    <property type="match status" value="1"/>
</dbReference>
<sequence length="377" mass="42017">MTQLRPFPKGQTPARLNARGIDFSDYKKIDYQVARKGKDYLETCCSLATHLDEVACEKLAAGHQLSACRFSYKAAALYRIAHYGLLEFDEEKAALYQKELEIFSRALALDSRFSAERTEIPYKNGQLVGWLMKPSNCSDDVPVVIATGGITGFKEEVHYVITHFLERGIAVLNIDGPGQGETFYHYNIGVEPESEQAHEVMIDYLLNRADVGNDIALYGLCMGGLLVARTAAAHRDKVKAIISMGGGYELSSCIKEHPQFEAVFAYRGNVAIEDIYPFVDRFAMNTLSTKVDCPLLIIHNRPDFLIPSSNVKRIYEEATTTDKQQVFFKGSEHNAHNANAEACALAADWLVERLFNRQATITPTTQTKQADLDLVTG</sequence>
<dbReference type="EMBL" id="CP046268">
    <property type="protein sequence ID" value="QMV15463.1"/>
    <property type="molecule type" value="Genomic_DNA"/>
</dbReference>
<gene>
    <name evidence="3" type="ORF">VSP9026_00989</name>
    <name evidence="2" type="ORF">Vspart_02770</name>
</gene>
<keyword evidence="1 3" id="KW-0378">Hydrolase</keyword>
<protein>
    <submittedName>
        <fullName evidence="3">2,6-dihydropseudooxynicotine hydrolase</fullName>
        <ecNumber evidence="3">3.7.1.19</ecNumber>
    </submittedName>
</protein>
<dbReference type="OrthoDB" id="9812921at2"/>
<keyword evidence="5" id="KW-1185">Reference proteome</keyword>
<reference evidence="3 4" key="1">
    <citation type="submission" date="2016-12" db="EMBL/GenBank/DDBJ databases">
        <authorList>
            <person name="Song W.-J."/>
            <person name="Kurnit D.M."/>
        </authorList>
    </citation>
    <scope>NUCLEOTIDE SEQUENCE [LARGE SCALE GENOMIC DNA]</scope>
    <source>
        <strain evidence="3 4">CECT 9026</strain>
    </source>
</reference>
<dbReference type="InterPro" id="IPR050261">
    <property type="entry name" value="FrsA_esterase"/>
</dbReference>